<evidence type="ECO:0000256" key="3">
    <source>
        <dbReference type="ARBA" id="ARBA00022825"/>
    </source>
</evidence>
<dbReference type="InterPro" id="IPR013783">
    <property type="entry name" value="Ig-like_fold"/>
</dbReference>
<evidence type="ECO:0000256" key="5">
    <source>
        <dbReference type="RuleBase" id="RU003355"/>
    </source>
</evidence>
<dbReference type="PRINTS" id="PR00723">
    <property type="entry name" value="SUBTILISIN"/>
</dbReference>
<dbReference type="PROSITE" id="PS51892">
    <property type="entry name" value="SUBTILASE"/>
    <property type="match status" value="1"/>
</dbReference>
<sequence length="756" mass="73851">MIVRFKAGADSVKAHTMTRAMSRAEVKDIAQTRARALGLRRGLVKTATADSQIHGGRALDDRTQVVMVKGISSAALATQLAADGEVEFVAVDTLRKRGAAAVPNDPIYGGATIAPVTVNGSGVSLRTLDQWYLKAPTTDVVSSINVPGAWDVTTGASSVVVAVVDTGVRFDHPDLTSKFIATTDTTNFPSGYVGYDFIGYGESGSSASIAAANDGNGADGDASDPGDWVAQSDIGKLGSSCTSDDISNSSWHGTRVSGLIGAAINNGTGMAGVSWGSMILPVRVLGKCGGYDSDIMAGMLWAAGIAVPGTPTNPNKAKVINMSLGSSSAETCTGSGSGTYPGTISQVTAAGTTIVVAAGNSEGLGLGIPGSCSGVITVAGLRHAGSKVGFSSLGSNVAIAAPGGNCVNVDANGNATGDCIYTIQSTVNQGTTTPGTNGYTGTTASVGTSFSTPLVAGTVALMLSANSSLTPTQVKSILQSTARSFVTSGATAGIPACHAPTSATQDECYCTTSTCGAGMLDAAKAVALAQSAGSGTVTATASPTTVKAGATATLSAASSLSSGVTAASTAWTIVSGPATITSGASASTATITTNGVGTVVAQATVTDNLGFTHSGQATITVSAADPSGTISVSPSTASPTAGTSVSLSIGSGTLGTGRSIASASWTVVSGTGTLTNASSTVATLATSAAGTIVVQVQATDNLGASYTAQGTITVAESLPTSTTTGSSSGGGGGAFSAAWLALLAVACVALRRRAAA</sequence>
<keyword evidence="3 4" id="KW-0720">Serine protease</keyword>
<keyword evidence="6" id="KW-0812">Transmembrane</keyword>
<dbReference type="InterPro" id="IPR036852">
    <property type="entry name" value="Peptidase_S8/S53_dom_sf"/>
</dbReference>
<proteinExistence type="inferred from homology"/>
<dbReference type="InterPro" id="IPR022398">
    <property type="entry name" value="Peptidase_S8_His-AS"/>
</dbReference>
<dbReference type="InterPro" id="IPR023828">
    <property type="entry name" value="Peptidase_S8_Ser-AS"/>
</dbReference>
<gene>
    <name evidence="8" type="ORF">SNE35_02845</name>
</gene>
<evidence type="ECO:0000313" key="9">
    <source>
        <dbReference type="Proteomes" id="UP001285263"/>
    </source>
</evidence>
<keyword evidence="1 4" id="KW-0645">Protease</keyword>
<feature type="active site" description="Charge relay system" evidence="4">
    <location>
        <position position="165"/>
    </location>
</feature>
<dbReference type="PROSITE" id="PS00136">
    <property type="entry name" value="SUBTILASE_ASP"/>
    <property type="match status" value="1"/>
</dbReference>
<accession>A0ABU5DAX6</accession>
<evidence type="ECO:0000259" key="7">
    <source>
        <dbReference type="Pfam" id="PF00082"/>
    </source>
</evidence>
<keyword evidence="6" id="KW-0472">Membrane</keyword>
<dbReference type="InterPro" id="IPR023827">
    <property type="entry name" value="Peptidase_S8_Asp-AS"/>
</dbReference>
<dbReference type="Pfam" id="PF00082">
    <property type="entry name" value="Peptidase_S8"/>
    <property type="match status" value="1"/>
</dbReference>
<evidence type="ECO:0000256" key="4">
    <source>
        <dbReference type="PROSITE-ProRule" id="PRU01240"/>
    </source>
</evidence>
<evidence type="ECO:0000256" key="1">
    <source>
        <dbReference type="ARBA" id="ARBA00022670"/>
    </source>
</evidence>
<dbReference type="Gene3D" id="3.40.50.200">
    <property type="entry name" value="Peptidase S8/S53 domain"/>
    <property type="match status" value="1"/>
</dbReference>
<dbReference type="InterPro" id="IPR000209">
    <property type="entry name" value="Peptidase_S8/S53_dom"/>
</dbReference>
<name>A0ABU5DAX6_9BURK</name>
<keyword evidence="9" id="KW-1185">Reference proteome</keyword>
<dbReference type="Gene3D" id="2.60.40.10">
    <property type="entry name" value="Immunoglobulins"/>
    <property type="match status" value="2"/>
</dbReference>
<reference evidence="8 9" key="1">
    <citation type="submission" date="2023-11" db="EMBL/GenBank/DDBJ databases">
        <title>Paucibacter sp. nov., isolated from fresh soil in Korea.</title>
        <authorList>
            <person name="Le N.T.T."/>
        </authorList>
    </citation>
    <scope>NUCLEOTIDE SEQUENCE [LARGE SCALE GENOMIC DNA]</scope>
    <source>
        <strain evidence="8 9">R3-3</strain>
    </source>
</reference>
<dbReference type="Proteomes" id="UP001285263">
    <property type="component" value="Unassembled WGS sequence"/>
</dbReference>
<dbReference type="PROSITE" id="PS00138">
    <property type="entry name" value="SUBTILASE_SER"/>
    <property type="match status" value="1"/>
</dbReference>
<protein>
    <submittedName>
        <fullName evidence="8">S8 family serine peptidase</fullName>
    </submittedName>
</protein>
<keyword evidence="6" id="KW-1133">Transmembrane helix</keyword>
<evidence type="ECO:0000256" key="2">
    <source>
        <dbReference type="ARBA" id="ARBA00022801"/>
    </source>
</evidence>
<comment type="caution">
    <text evidence="8">The sequence shown here is derived from an EMBL/GenBank/DDBJ whole genome shotgun (WGS) entry which is preliminary data.</text>
</comment>
<feature type="active site" description="Charge relay system" evidence="4">
    <location>
        <position position="252"/>
    </location>
</feature>
<dbReference type="InterPro" id="IPR015500">
    <property type="entry name" value="Peptidase_S8_subtilisin-rel"/>
</dbReference>
<evidence type="ECO:0000256" key="6">
    <source>
        <dbReference type="SAM" id="Phobius"/>
    </source>
</evidence>
<dbReference type="EMBL" id="JAXCLA010000001">
    <property type="protein sequence ID" value="MDY0743420.1"/>
    <property type="molecule type" value="Genomic_DNA"/>
</dbReference>
<dbReference type="SUPFAM" id="SSF52743">
    <property type="entry name" value="Subtilisin-like"/>
    <property type="match status" value="1"/>
</dbReference>
<organism evidence="8 9">
    <name type="scientific">Roseateles agri</name>
    <dbReference type="NCBI Taxonomy" id="3098619"/>
    <lineage>
        <taxon>Bacteria</taxon>
        <taxon>Pseudomonadati</taxon>
        <taxon>Pseudomonadota</taxon>
        <taxon>Betaproteobacteria</taxon>
        <taxon>Burkholderiales</taxon>
        <taxon>Sphaerotilaceae</taxon>
        <taxon>Roseateles</taxon>
    </lineage>
</organism>
<dbReference type="PROSITE" id="PS00137">
    <property type="entry name" value="SUBTILASE_HIS"/>
    <property type="match status" value="1"/>
</dbReference>
<evidence type="ECO:0000313" key="8">
    <source>
        <dbReference type="EMBL" id="MDY0743420.1"/>
    </source>
</evidence>
<feature type="domain" description="Peptidase S8/S53" evidence="7">
    <location>
        <begin position="158"/>
        <end position="487"/>
    </location>
</feature>
<dbReference type="PANTHER" id="PTHR42884:SF14">
    <property type="entry name" value="NEUROENDOCRINE CONVERTASE 1"/>
    <property type="match status" value="1"/>
</dbReference>
<keyword evidence="2 4" id="KW-0378">Hydrolase</keyword>
<dbReference type="PANTHER" id="PTHR42884">
    <property type="entry name" value="PROPROTEIN CONVERTASE SUBTILISIN/KEXIN-RELATED"/>
    <property type="match status" value="1"/>
</dbReference>
<comment type="similarity">
    <text evidence="4 5">Belongs to the peptidase S8 family.</text>
</comment>
<feature type="active site" description="Charge relay system" evidence="4">
    <location>
        <position position="449"/>
    </location>
</feature>
<feature type="transmembrane region" description="Helical" evidence="6">
    <location>
        <begin position="729"/>
        <end position="750"/>
    </location>
</feature>